<dbReference type="PANTHER" id="PTHR15157">
    <property type="entry name" value="UV RADIATION RESISTANCE-ASSOCIATED GENE PROTEIN"/>
    <property type="match status" value="1"/>
</dbReference>
<proteinExistence type="predicted"/>
<evidence type="ECO:0000313" key="1">
    <source>
        <dbReference type="EMBL" id="KAL0287542.1"/>
    </source>
</evidence>
<name>A0AAW2J0K1_9LAMI</name>
<comment type="caution">
    <text evidence="1">The sequence shown here is derived from an EMBL/GenBank/DDBJ whole genome shotgun (WGS) entry which is preliminary data.</text>
</comment>
<dbReference type="GO" id="GO:0005768">
    <property type="term" value="C:endosome"/>
    <property type="evidence" value="ECO:0007669"/>
    <property type="project" value="TreeGrafter"/>
</dbReference>
<organism evidence="1">
    <name type="scientific">Sesamum calycinum</name>
    <dbReference type="NCBI Taxonomy" id="2727403"/>
    <lineage>
        <taxon>Eukaryota</taxon>
        <taxon>Viridiplantae</taxon>
        <taxon>Streptophyta</taxon>
        <taxon>Embryophyta</taxon>
        <taxon>Tracheophyta</taxon>
        <taxon>Spermatophyta</taxon>
        <taxon>Magnoliopsida</taxon>
        <taxon>eudicotyledons</taxon>
        <taxon>Gunneridae</taxon>
        <taxon>Pentapetalae</taxon>
        <taxon>asterids</taxon>
        <taxon>lamiids</taxon>
        <taxon>Lamiales</taxon>
        <taxon>Pedaliaceae</taxon>
        <taxon>Sesamum</taxon>
    </lineage>
</organism>
<accession>A0AAW2J0K1</accession>
<dbReference type="AlphaFoldDB" id="A0AAW2J0K1"/>
<dbReference type="GO" id="GO:0000149">
    <property type="term" value="F:SNARE binding"/>
    <property type="evidence" value="ECO:0007669"/>
    <property type="project" value="TreeGrafter"/>
</dbReference>
<reference evidence="1" key="2">
    <citation type="journal article" date="2024" name="Plant">
        <title>Genomic evolution and insights into agronomic trait innovations of Sesamum species.</title>
        <authorList>
            <person name="Miao H."/>
            <person name="Wang L."/>
            <person name="Qu L."/>
            <person name="Liu H."/>
            <person name="Sun Y."/>
            <person name="Le M."/>
            <person name="Wang Q."/>
            <person name="Wei S."/>
            <person name="Zheng Y."/>
            <person name="Lin W."/>
            <person name="Duan Y."/>
            <person name="Cao H."/>
            <person name="Xiong S."/>
            <person name="Wang X."/>
            <person name="Wei L."/>
            <person name="Li C."/>
            <person name="Ma Q."/>
            <person name="Ju M."/>
            <person name="Zhao R."/>
            <person name="Li G."/>
            <person name="Mu C."/>
            <person name="Tian Q."/>
            <person name="Mei H."/>
            <person name="Zhang T."/>
            <person name="Gao T."/>
            <person name="Zhang H."/>
        </authorList>
    </citation>
    <scope>NUCLEOTIDE SEQUENCE</scope>
    <source>
        <strain evidence="1">KEN8</strain>
    </source>
</reference>
<dbReference type="GO" id="GO:0000323">
    <property type="term" value="C:lytic vacuole"/>
    <property type="evidence" value="ECO:0007669"/>
    <property type="project" value="TreeGrafter"/>
</dbReference>
<dbReference type="PANTHER" id="PTHR15157:SF24">
    <property type="entry name" value="VACUOLAR PROTEIN SORTING 38"/>
    <property type="match status" value="1"/>
</dbReference>
<dbReference type="EMBL" id="JACGWM010001815">
    <property type="protein sequence ID" value="KAL0287542.1"/>
    <property type="molecule type" value="Genomic_DNA"/>
</dbReference>
<sequence>MLLYPSSILSYAPMDSSRSLAGEKVKVVIKKAPEQELESFSSIKSDETFCTLLRNACMEERTLNIELLCLPVYLVFLMDQNLLTRDIDNLRQSAGALNAKLIFLNHAGRIMLQAVSLIASYLQVPLRYPLRLGGSRSYIRDYSPSIEHSASSTTLDSTTSASTKPVEFPLCVEGQDSTRAAYAVFLLNKDLEQLLNFIGVKSLGPRQVLANLKELTRTILSPEYIDM</sequence>
<gene>
    <name evidence="1" type="ORF">Scaly_2760900</name>
</gene>
<protein>
    <submittedName>
        <fullName evidence="1">Uncharacterized protein</fullName>
    </submittedName>
</protein>
<reference evidence="1" key="1">
    <citation type="submission" date="2020-06" db="EMBL/GenBank/DDBJ databases">
        <authorList>
            <person name="Li T."/>
            <person name="Hu X."/>
            <person name="Zhang T."/>
            <person name="Song X."/>
            <person name="Zhang H."/>
            <person name="Dai N."/>
            <person name="Sheng W."/>
            <person name="Hou X."/>
            <person name="Wei L."/>
        </authorList>
    </citation>
    <scope>NUCLEOTIDE SEQUENCE</scope>
    <source>
        <strain evidence="1">KEN8</strain>
        <tissue evidence="1">Leaf</tissue>
    </source>
</reference>
<dbReference type="GO" id="GO:0035493">
    <property type="term" value="P:SNARE complex assembly"/>
    <property type="evidence" value="ECO:0007669"/>
    <property type="project" value="TreeGrafter"/>
</dbReference>